<proteinExistence type="predicted"/>
<reference evidence="1 2" key="1">
    <citation type="journal article" date="2023" name="Nucleic Acids Res.">
        <title>The hologenome of Daphnia magna reveals possible DNA methylation and microbiome-mediated evolution of the host genome.</title>
        <authorList>
            <person name="Chaturvedi A."/>
            <person name="Li X."/>
            <person name="Dhandapani V."/>
            <person name="Marshall H."/>
            <person name="Kissane S."/>
            <person name="Cuenca-Cambronero M."/>
            <person name="Asole G."/>
            <person name="Calvet F."/>
            <person name="Ruiz-Romero M."/>
            <person name="Marangio P."/>
            <person name="Guigo R."/>
            <person name="Rago D."/>
            <person name="Mirbahai L."/>
            <person name="Eastwood N."/>
            <person name="Colbourne J.K."/>
            <person name="Zhou J."/>
            <person name="Mallon E."/>
            <person name="Orsini L."/>
        </authorList>
    </citation>
    <scope>NUCLEOTIDE SEQUENCE [LARGE SCALE GENOMIC DNA]</scope>
    <source>
        <strain evidence="1">LRV0_1</strain>
    </source>
</reference>
<sequence length="186" mass="21118">MINFEGQVITVPKRIAMETTALECEKMRQSRRCNESPMMKSENKWLFNQGPDDVGYWLRTNTLVMMNYMVEEVILSRVNEGDMINTLLGKTNVSHGSLSQNHLKLFWIDTYGKPTDIAIRQLEKVGLPRTIDATLSNCEMSQKAWTVIGENHLFIIKYPLGSAAVTVPSVIKDIVPRSNESLDINI</sequence>
<dbReference type="EMBL" id="JAOYFB010000002">
    <property type="protein sequence ID" value="KAK4007014.1"/>
    <property type="molecule type" value="Genomic_DNA"/>
</dbReference>
<evidence type="ECO:0000313" key="2">
    <source>
        <dbReference type="Proteomes" id="UP001234178"/>
    </source>
</evidence>
<organism evidence="1 2">
    <name type="scientific">Daphnia magna</name>
    <dbReference type="NCBI Taxonomy" id="35525"/>
    <lineage>
        <taxon>Eukaryota</taxon>
        <taxon>Metazoa</taxon>
        <taxon>Ecdysozoa</taxon>
        <taxon>Arthropoda</taxon>
        <taxon>Crustacea</taxon>
        <taxon>Branchiopoda</taxon>
        <taxon>Diplostraca</taxon>
        <taxon>Cladocera</taxon>
        <taxon>Anomopoda</taxon>
        <taxon>Daphniidae</taxon>
        <taxon>Daphnia</taxon>
    </lineage>
</organism>
<dbReference type="Proteomes" id="UP001234178">
    <property type="component" value="Unassembled WGS sequence"/>
</dbReference>
<keyword evidence="2" id="KW-1185">Reference proteome</keyword>
<comment type="caution">
    <text evidence="1">The sequence shown here is derived from an EMBL/GenBank/DDBJ whole genome shotgun (WGS) entry which is preliminary data.</text>
</comment>
<protein>
    <submittedName>
        <fullName evidence="1">Uncharacterized protein</fullName>
    </submittedName>
</protein>
<gene>
    <name evidence="1" type="ORF">OUZ56_012168</name>
</gene>
<name>A0ABQ9Z2F4_9CRUS</name>
<accession>A0ABQ9Z2F4</accession>
<evidence type="ECO:0000313" key="1">
    <source>
        <dbReference type="EMBL" id="KAK4007014.1"/>
    </source>
</evidence>